<sequence>MVSSSAVWMPTGCQLDVVLLYPQYLVSNLTLSFAINRMVSSSAVWMPTGCQLDVVSVISTVSGFQLDAVFRDQPDGVFFSSLDANWMPAGRCSVISTVSGFQLDAVFPRSTGWCLLQQSWMPTGCQLDVVL</sequence>
<evidence type="ECO:0000313" key="1">
    <source>
        <dbReference type="EMBL" id="KAK7474767.1"/>
    </source>
</evidence>
<accession>A0ABD0JJY0</accession>
<dbReference type="Proteomes" id="UP001519460">
    <property type="component" value="Unassembled WGS sequence"/>
</dbReference>
<gene>
    <name evidence="1" type="ORF">BaRGS_00033999</name>
</gene>
<protein>
    <submittedName>
        <fullName evidence="1">Uncharacterized protein</fullName>
    </submittedName>
</protein>
<keyword evidence="2" id="KW-1185">Reference proteome</keyword>
<dbReference type="AlphaFoldDB" id="A0ABD0JJY0"/>
<reference evidence="1 2" key="1">
    <citation type="journal article" date="2023" name="Sci. Data">
        <title>Genome assembly of the Korean intertidal mud-creeper Batillaria attramentaria.</title>
        <authorList>
            <person name="Patra A.K."/>
            <person name="Ho P.T."/>
            <person name="Jun S."/>
            <person name="Lee S.J."/>
            <person name="Kim Y."/>
            <person name="Won Y.J."/>
        </authorList>
    </citation>
    <scope>NUCLEOTIDE SEQUENCE [LARGE SCALE GENOMIC DNA]</scope>
    <source>
        <strain evidence="1">Wonlab-2016</strain>
    </source>
</reference>
<proteinExistence type="predicted"/>
<dbReference type="EMBL" id="JACVVK020000426">
    <property type="protein sequence ID" value="KAK7474767.1"/>
    <property type="molecule type" value="Genomic_DNA"/>
</dbReference>
<comment type="caution">
    <text evidence="1">The sequence shown here is derived from an EMBL/GenBank/DDBJ whole genome shotgun (WGS) entry which is preliminary data.</text>
</comment>
<organism evidence="1 2">
    <name type="scientific">Batillaria attramentaria</name>
    <dbReference type="NCBI Taxonomy" id="370345"/>
    <lineage>
        <taxon>Eukaryota</taxon>
        <taxon>Metazoa</taxon>
        <taxon>Spiralia</taxon>
        <taxon>Lophotrochozoa</taxon>
        <taxon>Mollusca</taxon>
        <taxon>Gastropoda</taxon>
        <taxon>Caenogastropoda</taxon>
        <taxon>Sorbeoconcha</taxon>
        <taxon>Cerithioidea</taxon>
        <taxon>Batillariidae</taxon>
        <taxon>Batillaria</taxon>
    </lineage>
</organism>
<name>A0ABD0JJY0_9CAEN</name>
<evidence type="ECO:0000313" key="2">
    <source>
        <dbReference type="Proteomes" id="UP001519460"/>
    </source>
</evidence>